<dbReference type="Gene3D" id="1.20.1330.10">
    <property type="entry name" value="f41 fragment of flagellin, N-terminal domain"/>
    <property type="match status" value="1"/>
</dbReference>
<dbReference type="OrthoDB" id="9758307at2"/>
<dbReference type="GO" id="GO:0005576">
    <property type="term" value="C:extracellular region"/>
    <property type="evidence" value="ECO:0007669"/>
    <property type="project" value="UniProtKB-SubCell"/>
</dbReference>
<dbReference type="SUPFAM" id="SSF64518">
    <property type="entry name" value="Phase 1 flagellin"/>
    <property type="match status" value="1"/>
</dbReference>
<evidence type="ECO:0000256" key="5">
    <source>
        <dbReference type="SAM" id="Coils"/>
    </source>
</evidence>
<comment type="subcellular location">
    <subcellularLocation>
        <location evidence="1">Bacterial flagellum</location>
    </subcellularLocation>
    <subcellularLocation>
        <location evidence="2">Secreted</location>
    </subcellularLocation>
</comment>
<dbReference type="Proteomes" id="UP000199236">
    <property type="component" value="Unassembled WGS sequence"/>
</dbReference>
<feature type="coiled-coil region" evidence="5">
    <location>
        <begin position="98"/>
        <end position="125"/>
    </location>
</feature>
<evidence type="ECO:0000256" key="3">
    <source>
        <dbReference type="ARBA" id="ARBA00005709"/>
    </source>
</evidence>
<proteinExistence type="inferred from homology"/>
<keyword evidence="7" id="KW-0966">Cell projection</keyword>
<evidence type="ECO:0000256" key="2">
    <source>
        <dbReference type="ARBA" id="ARBA00004613"/>
    </source>
</evidence>
<dbReference type="InterPro" id="IPR001492">
    <property type="entry name" value="Flagellin"/>
</dbReference>
<dbReference type="EMBL" id="FOVR01000002">
    <property type="protein sequence ID" value="SFN85528.1"/>
    <property type="molecule type" value="Genomic_DNA"/>
</dbReference>
<dbReference type="PANTHER" id="PTHR42792">
    <property type="entry name" value="FLAGELLIN"/>
    <property type="match status" value="1"/>
</dbReference>
<comment type="similarity">
    <text evidence="3">Belongs to the bacterial flagellin family.</text>
</comment>
<accession>A0A1I5CEV5</accession>
<dbReference type="RefSeq" id="WP_090069433.1">
    <property type="nucleotide sequence ID" value="NZ_FOVR01000002.1"/>
</dbReference>
<evidence type="ECO:0000313" key="8">
    <source>
        <dbReference type="Proteomes" id="UP000199236"/>
    </source>
</evidence>
<dbReference type="AlphaFoldDB" id="A0A1I5CEV5"/>
<dbReference type="GO" id="GO:0009288">
    <property type="term" value="C:bacterial-type flagellum"/>
    <property type="evidence" value="ECO:0007669"/>
    <property type="project" value="UniProtKB-SubCell"/>
</dbReference>
<sequence length="298" mass="31815">MAMRVATFQTTSALMQKTMTTQARLAEVQAQQANGLKSSDYGGLGSSAGRVVDLSISVTRAEANISAANTVVSRNDMASSVLQDITDILTNARSAVSATRSDDELQSLQNNAAEYLEDLKTMLNTQYQGRYLFSGSTTDTAPVDFTAYAVADLTTVNTDYYQGDGYTQTIRLNNGQQMDYGITATVSGFEEALRALSYVADGNLTDTSELQDVDALLVSAQDSVIAATSKAGNTSSRLGSYIENEEDFIAEAENLAAGETSIDAAEATVLATSYETQLEASYSALSKILNLNLSDYLR</sequence>
<evidence type="ECO:0000313" key="7">
    <source>
        <dbReference type="EMBL" id="SFN85528.1"/>
    </source>
</evidence>
<keyword evidence="8" id="KW-1185">Reference proteome</keyword>
<dbReference type="STRING" id="655353.SAMN04488056_102213"/>
<reference evidence="7 8" key="1">
    <citation type="submission" date="2016-10" db="EMBL/GenBank/DDBJ databases">
        <authorList>
            <person name="de Groot N.N."/>
        </authorList>
    </citation>
    <scope>NUCLEOTIDE SEQUENCE [LARGE SCALE GENOMIC DNA]</scope>
    <source>
        <strain evidence="7 8">CGMCC 1.9157</strain>
    </source>
</reference>
<keyword evidence="4" id="KW-0975">Bacterial flagellum</keyword>
<evidence type="ECO:0000259" key="6">
    <source>
        <dbReference type="Pfam" id="PF00669"/>
    </source>
</evidence>
<keyword evidence="7" id="KW-0282">Flagellum</keyword>
<gene>
    <name evidence="7" type="ORF">SAMN04488056_102213</name>
</gene>
<dbReference type="NCBIfam" id="NF006489">
    <property type="entry name" value="PRK08913.1"/>
    <property type="match status" value="1"/>
</dbReference>
<protein>
    <submittedName>
        <fullName evidence="7">Flagellar hook-associated protein 3 FlgL</fullName>
    </submittedName>
</protein>
<evidence type="ECO:0000256" key="1">
    <source>
        <dbReference type="ARBA" id="ARBA00004365"/>
    </source>
</evidence>
<feature type="domain" description="Flagellin N-terminal" evidence="6">
    <location>
        <begin position="7"/>
        <end position="138"/>
    </location>
</feature>
<evidence type="ECO:0000256" key="4">
    <source>
        <dbReference type="ARBA" id="ARBA00023143"/>
    </source>
</evidence>
<keyword evidence="7" id="KW-0969">Cilium</keyword>
<dbReference type="Pfam" id="PF00669">
    <property type="entry name" value="Flagellin_N"/>
    <property type="match status" value="1"/>
</dbReference>
<dbReference type="PANTHER" id="PTHR42792:SF1">
    <property type="entry name" value="FLAGELLAR HOOK-ASSOCIATED PROTEIN 3"/>
    <property type="match status" value="1"/>
</dbReference>
<name>A0A1I5CEV5_9HYPH</name>
<organism evidence="7 8">
    <name type="scientific">Cohaesibacter marisflavi</name>
    <dbReference type="NCBI Taxonomy" id="655353"/>
    <lineage>
        <taxon>Bacteria</taxon>
        <taxon>Pseudomonadati</taxon>
        <taxon>Pseudomonadota</taxon>
        <taxon>Alphaproteobacteria</taxon>
        <taxon>Hyphomicrobiales</taxon>
        <taxon>Cohaesibacteraceae</taxon>
    </lineage>
</organism>
<keyword evidence="5" id="KW-0175">Coiled coil</keyword>
<dbReference type="GO" id="GO:0005198">
    <property type="term" value="F:structural molecule activity"/>
    <property type="evidence" value="ECO:0007669"/>
    <property type="project" value="InterPro"/>
</dbReference>
<dbReference type="InterPro" id="IPR001029">
    <property type="entry name" value="Flagellin_N"/>
</dbReference>